<protein>
    <recommendedName>
        <fullName evidence="2">Transglycosylase SLT domain-containing protein</fullName>
    </recommendedName>
</protein>
<keyword evidence="4" id="KW-1185">Reference proteome</keyword>
<evidence type="ECO:0000259" key="2">
    <source>
        <dbReference type="Pfam" id="PF13406"/>
    </source>
</evidence>
<dbReference type="CDD" id="cd13399">
    <property type="entry name" value="Slt35-like"/>
    <property type="match status" value="1"/>
</dbReference>
<accession>A0A4R5ASP7</accession>
<sequence>MSRVAAAAAVAGALGVACINPGVFGDVPMLGELVTAVAAFTDAYGAGEGGSRGGKPGTGGPGAGGGDEPDGADGGGGAGIPAAYRSLYKRAAAGSCVDWQVLAAIGYVESRHGANTGPSSAGALGPMQFMPATWRSYGRDGDRDGRKDVHDPADAVPAAAAYLCDHGAATNLR</sequence>
<dbReference type="GO" id="GO:0009253">
    <property type="term" value="P:peptidoglycan catabolic process"/>
    <property type="evidence" value="ECO:0007669"/>
    <property type="project" value="TreeGrafter"/>
</dbReference>
<proteinExistence type="predicted"/>
<name>A0A4R5ASP7_9ACTN</name>
<dbReference type="SUPFAM" id="SSF53955">
    <property type="entry name" value="Lysozyme-like"/>
    <property type="match status" value="1"/>
</dbReference>
<comment type="caution">
    <text evidence="3">The sequence shown here is derived from an EMBL/GenBank/DDBJ whole genome shotgun (WGS) entry which is preliminary data.</text>
</comment>
<gene>
    <name evidence="3" type="ORF">E1298_32150</name>
</gene>
<feature type="domain" description="Transglycosylase SLT" evidence="2">
    <location>
        <begin position="119"/>
        <end position="167"/>
    </location>
</feature>
<dbReference type="Gene3D" id="1.10.530.10">
    <property type="match status" value="1"/>
</dbReference>
<feature type="non-terminal residue" evidence="3">
    <location>
        <position position="173"/>
    </location>
</feature>
<dbReference type="Proteomes" id="UP000294513">
    <property type="component" value="Unassembled WGS sequence"/>
</dbReference>
<dbReference type="GO" id="GO:0008933">
    <property type="term" value="F:peptidoglycan lytic transglycosylase activity"/>
    <property type="evidence" value="ECO:0007669"/>
    <property type="project" value="TreeGrafter"/>
</dbReference>
<feature type="region of interest" description="Disordered" evidence="1">
    <location>
        <begin position="48"/>
        <end position="77"/>
    </location>
</feature>
<dbReference type="InterPro" id="IPR031304">
    <property type="entry name" value="SLT_2"/>
</dbReference>
<dbReference type="PROSITE" id="PS51257">
    <property type="entry name" value="PROKAR_LIPOPROTEIN"/>
    <property type="match status" value="1"/>
</dbReference>
<reference evidence="3 4" key="1">
    <citation type="submission" date="2019-03" db="EMBL/GenBank/DDBJ databases">
        <title>Draft genome sequences of novel Actinobacteria.</title>
        <authorList>
            <person name="Sahin N."/>
            <person name="Ay H."/>
            <person name="Saygin H."/>
        </authorList>
    </citation>
    <scope>NUCLEOTIDE SEQUENCE [LARGE SCALE GENOMIC DNA]</scope>
    <source>
        <strain evidence="3 4">H3C3</strain>
    </source>
</reference>
<dbReference type="InterPro" id="IPR023346">
    <property type="entry name" value="Lysozyme-like_dom_sf"/>
</dbReference>
<evidence type="ECO:0000313" key="3">
    <source>
        <dbReference type="EMBL" id="TDD74849.1"/>
    </source>
</evidence>
<dbReference type="AlphaFoldDB" id="A0A4R5ASP7"/>
<dbReference type="InterPro" id="IPR043426">
    <property type="entry name" value="MltB-like"/>
</dbReference>
<evidence type="ECO:0000256" key="1">
    <source>
        <dbReference type="SAM" id="MobiDB-lite"/>
    </source>
</evidence>
<dbReference type="RefSeq" id="WP_165975788.1">
    <property type="nucleotide sequence ID" value="NZ_SMKU01000230.1"/>
</dbReference>
<dbReference type="PANTHER" id="PTHR30163">
    <property type="entry name" value="MEMBRANE-BOUND LYTIC MUREIN TRANSGLYCOSYLASE B"/>
    <property type="match status" value="1"/>
</dbReference>
<dbReference type="PANTHER" id="PTHR30163:SF8">
    <property type="entry name" value="LYTIC MUREIN TRANSGLYCOSYLASE"/>
    <property type="match status" value="1"/>
</dbReference>
<dbReference type="Pfam" id="PF13406">
    <property type="entry name" value="SLT_2"/>
    <property type="match status" value="1"/>
</dbReference>
<organism evidence="3 4">
    <name type="scientific">Actinomadura rubrisoli</name>
    <dbReference type="NCBI Taxonomy" id="2530368"/>
    <lineage>
        <taxon>Bacteria</taxon>
        <taxon>Bacillati</taxon>
        <taxon>Actinomycetota</taxon>
        <taxon>Actinomycetes</taxon>
        <taxon>Streptosporangiales</taxon>
        <taxon>Thermomonosporaceae</taxon>
        <taxon>Actinomadura</taxon>
    </lineage>
</organism>
<dbReference type="EMBL" id="SMKU01000230">
    <property type="protein sequence ID" value="TDD74849.1"/>
    <property type="molecule type" value="Genomic_DNA"/>
</dbReference>
<evidence type="ECO:0000313" key="4">
    <source>
        <dbReference type="Proteomes" id="UP000294513"/>
    </source>
</evidence>